<evidence type="ECO:0000256" key="2">
    <source>
        <dbReference type="ARBA" id="ARBA00022692"/>
    </source>
</evidence>
<organism evidence="8 9">
    <name type="scientific">Merluccius polli</name>
    <name type="common">Benguela hake</name>
    <name type="synonym">Merluccius cadenati</name>
    <dbReference type="NCBI Taxonomy" id="89951"/>
    <lineage>
        <taxon>Eukaryota</taxon>
        <taxon>Metazoa</taxon>
        <taxon>Chordata</taxon>
        <taxon>Craniata</taxon>
        <taxon>Vertebrata</taxon>
        <taxon>Euteleostomi</taxon>
        <taxon>Actinopterygii</taxon>
        <taxon>Neopterygii</taxon>
        <taxon>Teleostei</taxon>
        <taxon>Neoteleostei</taxon>
        <taxon>Acanthomorphata</taxon>
        <taxon>Zeiogadaria</taxon>
        <taxon>Gadariae</taxon>
        <taxon>Gadiformes</taxon>
        <taxon>Gadoidei</taxon>
        <taxon>Merlucciidae</taxon>
        <taxon>Merluccius</taxon>
    </lineage>
</organism>
<keyword evidence="9" id="KW-1185">Reference proteome</keyword>
<feature type="domain" description="Ig-like" evidence="7">
    <location>
        <begin position="176"/>
        <end position="265"/>
    </location>
</feature>
<evidence type="ECO:0000256" key="1">
    <source>
        <dbReference type="ARBA" id="ARBA00004167"/>
    </source>
</evidence>
<dbReference type="InterPro" id="IPR013783">
    <property type="entry name" value="Ig-like_fold"/>
</dbReference>
<feature type="domain" description="Ig-like" evidence="7">
    <location>
        <begin position="88"/>
        <end position="173"/>
    </location>
</feature>
<dbReference type="InterPro" id="IPR051036">
    <property type="entry name" value="SIGLEC"/>
</dbReference>
<evidence type="ECO:0000313" key="9">
    <source>
        <dbReference type="Proteomes" id="UP001174136"/>
    </source>
</evidence>
<evidence type="ECO:0000256" key="3">
    <source>
        <dbReference type="ARBA" id="ARBA00022989"/>
    </source>
</evidence>
<keyword evidence="2 6" id="KW-0812">Transmembrane</keyword>
<comment type="caution">
    <text evidence="8">The sequence shown here is derived from an EMBL/GenBank/DDBJ whole genome shotgun (WGS) entry which is preliminary data.</text>
</comment>
<reference evidence="8" key="1">
    <citation type="journal article" date="2023" name="Front. Mar. Sci.">
        <title>A new Merluccius polli reference genome to investigate the effects of global change in West African waters.</title>
        <authorList>
            <person name="Mateo J.L."/>
            <person name="Blanco-Fernandez C."/>
            <person name="Garcia-Vazquez E."/>
            <person name="Machado-Schiaffino G."/>
        </authorList>
    </citation>
    <scope>NUCLEOTIDE SEQUENCE</scope>
    <source>
        <strain evidence="8">C29</strain>
        <tissue evidence="8">Fin</tissue>
    </source>
</reference>
<feature type="transmembrane region" description="Helical" evidence="6">
    <location>
        <begin position="279"/>
        <end position="302"/>
    </location>
</feature>
<dbReference type="GO" id="GO:0007155">
    <property type="term" value="P:cell adhesion"/>
    <property type="evidence" value="ECO:0007669"/>
    <property type="project" value="TreeGrafter"/>
</dbReference>
<comment type="subcellular location">
    <subcellularLocation>
        <location evidence="1">Membrane</location>
        <topology evidence="1">Single-pass membrane protein</topology>
    </subcellularLocation>
</comment>
<dbReference type="PANTHER" id="PTHR12035">
    <property type="entry name" value="SIALIC ACID BINDING IMMUNOGLOBULIN-LIKE LECTIN"/>
    <property type="match status" value="1"/>
</dbReference>
<gene>
    <name evidence="8" type="primary">Mag_0</name>
    <name evidence="8" type="ORF">N1851_013161</name>
</gene>
<keyword evidence="4 6" id="KW-0472">Membrane</keyword>
<dbReference type="AlphaFoldDB" id="A0AA47MVD7"/>
<feature type="domain" description="Ig-like" evidence="7">
    <location>
        <begin position="1"/>
        <end position="82"/>
    </location>
</feature>
<sequence>MCQVVVGTPVELRCSAQSLCKTPPHNVTWTPTLGLSTQLQQDNVVTSTLTFNASHRHHGIKVSCTAAYFRPSDNKIVTSTIGYQLNSPRNTSALGSVRHPTREDDSVNLTCTSHANPAVSEYTWYRIHRESILKIGTGSSLSIQLFNVNNWFFCEVRNHIGTEKSNVYKIDIQTPPSILPSSGCSRMAAWVRCSCYSVGRPEPSLEWRLDGKLVFDSEDVSISQENLNNTIWRSSLTMRTLAGPAALACHSSNSAGNTHKQVLVPHLDIQGYLTDQLSWIAAIGGLAVGLLFAAVCVVSYCLHSRAWKMADQTRHCNDGTINQAPPYKEDTQVFITSGEDIYVNTGVLRNTVGSREELVGLREEPVGPRMEPVGLREEAVPGAGSPVSTRRDAADPAPGMQVADCDVLYSTVRWKKKPENMETDISARGPNTSCLADEG</sequence>
<dbReference type="GO" id="GO:0005886">
    <property type="term" value="C:plasma membrane"/>
    <property type="evidence" value="ECO:0007669"/>
    <property type="project" value="TreeGrafter"/>
</dbReference>
<evidence type="ECO:0000256" key="5">
    <source>
        <dbReference type="SAM" id="MobiDB-lite"/>
    </source>
</evidence>
<protein>
    <submittedName>
        <fullName evidence="8">Myelin-associated glycoprotein</fullName>
    </submittedName>
</protein>
<feature type="region of interest" description="Disordered" evidence="5">
    <location>
        <begin position="379"/>
        <end position="399"/>
    </location>
</feature>
<dbReference type="PROSITE" id="PS50835">
    <property type="entry name" value="IG_LIKE"/>
    <property type="match status" value="3"/>
</dbReference>
<proteinExistence type="predicted"/>
<evidence type="ECO:0000259" key="7">
    <source>
        <dbReference type="PROSITE" id="PS50835"/>
    </source>
</evidence>
<evidence type="ECO:0000256" key="4">
    <source>
        <dbReference type="ARBA" id="ARBA00023136"/>
    </source>
</evidence>
<dbReference type="SUPFAM" id="SSF48726">
    <property type="entry name" value="Immunoglobulin"/>
    <property type="match status" value="2"/>
</dbReference>
<evidence type="ECO:0000313" key="8">
    <source>
        <dbReference type="EMBL" id="KAK0147373.1"/>
    </source>
</evidence>
<dbReference type="PANTHER" id="PTHR12035:SF125">
    <property type="entry name" value="SIALIC ACID-BINDING IG-LIKE LECTIN 5"/>
    <property type="match status" value="1"/>
</dbReference>
<dbReference type="GO" id="GO:0033691">
    <property type="term" value="F:sialic acid binding"/>
    <property type="evidence" value="ECO:0007669"/>
    <property type="project" value="TreeGrafter"/>
</dbReference>
<dbReference type="InterPro" id="IPR036179">
    <property type="entry name" value="Ig-like_dom_sf"/>
</dbReference>
<evidence type="ECO:0000256" key="6">
    <source>
        <dbReference type="SAM" id="Phobius"/>
    </source>
</evidence>
<dbReference type="Gene3D" id="2.60.40.10">
    <property type="entry name" value="Immunoglobulins"/>
    <property type="match status" value="3"/>
</dbReference>
<accession>A0AA47MVD7</accession>
<name>A0AA47MVD7_MERPO</name>
<keyword evidence="3 6" id="KW-1133">Transmembrane helix</keyword>
<dbReference type="EMBL" id="JAOPHQ010002310">
    <property type="protein sequence ID" value="KAK0147373.1"/>
    <property type="molecule type" value="Genomic_DNA"/>
</dbReference>
<dbReference type="Proteomes" id="UP001174136">
    <property type="component" value="Unassembled WGS sequence"/>
</dbReference>
<dbReference type="InterPro" id="IPR007110">
    <property type="entry name" value="Ig-like_dom"/>
</dbReference>